<sequence length="134" mass="14687">MATQQQIQHFFDTEFTDSNIVIESIGQRQSTIRRIVTERDLRPGGTVSGPFMMALIDASLYATIFSELGLVVSAVTTNLNINFLNKPSSELDVIAVCTLIKLGTKHVVGEVTLYSDGKREPIAHAVGTYSIPKM</sequence>
<evidence type="ECO:0000259" key="1">
    <source>
        <dbReference type="Pfam" id="PF03061"/>
    </source>
</evidence>
<dbReference type="RefSeq" id="WP_160054826.1">
    <property type="nucleotide sequence ID" value="NZ_BMQX01000017.1"/>
</dbReference>
<proteinExistence type="predicted"/>
<dbReference type="InterPro" id="IPR006683">
    <property type="entry name" value="Thioestr_dom"/>
</dbReference>
<dbReference type="SUPFAM" id="SSF54637">
    <property type="entry name" value="Thioesterase/thiol ester dehydrase-isomerase"/>
    <property type="match status" value="1"/>
</dbReference>
<gene>
    <name evidence="2" type="ORF">GCM10009411_24600</name>
</gene>
<organism evidence="2 3">
    <name type="scientific">Shewanella litoralis</name>
    <dbReference type="NCBI Taxonomy" id="2282700"/>
    <lineage>
        <taxon>Bacteria</taxon>
        <taxon>Pseudomonadati</taxon>
        <taxon>Pseudomonadota</taxon>
        <taxon>Gammaproteobacteria</taxon>
        <taxon>Alteromonadales</taxon>
        <taxon>Shewanellaceae</taxon>
        <taxon>Shewanella</taxon>
    </lineage>
</organism>
<feature type="domain" description="Thioesterase" evidence="1">
    <location>
        <begin position="44"/>
        <end position="120"/>
    </location>
</feature>
<name>A0ABQ2RBL4_9GAMM</name>
<evidence type="ECO:0000313" key="3">
    <source>
        <dbReference type="Proteomes" id="UP000619118"/>
    </source>
</evidence>
<dbReference type="CDD" id="cd03443">
    <property type="entry name" value="PaaI_thioesterase"/>
    <property type="match status" value="1"/>
</dbReference>
<dbReference type="InterPro" id="IPR029069">
    <property type="entry name" value="HotDog_dom_sf"/>
</dbReference>
<reference evidence="3" key="1">
    <citation type="journal article" date="2019" name="Int. J. Syst. Evol. Microbiol.">
        <title>The Global Catalogue of Microorganisms (GCM) 10K type strain sequencing project: providing services to taxonomists for standard genome sequencing and annotation.</title>
        <authorList>
            <consortium name="The Broad Institute Genomics Platform"/>
            <consortium name="The Broad Institute Genome Sequencing Center for Infectious Disease"/>
            <person name="Wu L."/>
            <person name="Ma J."/>
        </authorList>
    </citation>
    <scope>NUCLEOTIDE SEQUENCE [LARGE SCALE GENOMIC DNA]</scope>
    <source>
        <strain evidence="3">JCM 32306</strain>
    </source>
</reference>
<comment type="caution">
    <text evidence="2">The sequence shown here is derived from an EMBL/GenBank/DDBJ whole genome shotgun (WGS) entry which is preliminary data.</text>
</comment>
<accession>A0ABQ2RBL4</accession>
<evidence type="ECO:0000313" key="2">
    <source>
        <dbReference type="EMBL" id="GGQ23627.1"/>
    </source>
</evidence>
<dbReference type="EMBL" id="BMQX01000017">
    <property type="protein sequence ID" value="GGQ23627.1"/>
    <property type="molecule type" value="Genomic_DNA"/>
</dbReference>
<keyword evidence="3" id="KW-1185">Reference proteome</keyword>
<dbReference type="Pfam" id="PF03061">
    <property type="entry name" value="4HBT"/>
    <property type="match status" value="1"/>
</dbReference>
<dbReference type="Gene3D" id="3.10.129.10">
    <property type="entry name" value="Hotdog Thioesterase"/>
    <property type="match status" value="1"/>
</dbReference>
<dbReference type="Proteomes" id="UP000619118">
    <property type="component" value="Unassembled WGS sequence"/>
</dbReference>
<protein>
    <recommendedName>
        <fullName evidence="1">Thioesterase domain-containing protein</fullName>
    </recommendedName>
</protein>